<dbReference type="AlphaFoldDB" id="A0AA39P4B6"/>
<dbReference type="EMBL" id="JAUEPR010000018">
    <property type="protein sequence ID" value="KAK0477035.1"/>
    <property type="molecule type" value="Genomic_DNA"/>
</dbReference>
<name>A0AA39P4B6_9AGAR</name>
<gene>
    <name evidence="1" type="ORF">IW261DRAFT_1488319</name>
</gene>
<proteinExistence type="predicted"/>
<comment type="caution">
    <text evidence="1">The sequence shown here is derived from an EMBL/GenBank/DDBJ whole genome shotgun (WGS) entry which is preliminary data.</text>
</comment>
<keyword evidence="2" id="KW-1185">Reference proteome</keyword>
<accession>A0AA39P4B6</accession>
<protein>
    <submittedName>
        <fullName evidence="1">Uncharacterized protein</fullName>
    </submittedName>
</protein>
<evidence type="ECO:0000313" key="1">
    <source>
        <dbReference type="EMBL" id="KAK0477035.1"/>
    </source>
</evidence>
<reference evidence="1" key="1">
    <citation type="submission" date="2023-06" db="EMBL/GenBank/DDBJ databases">
        <authorList>
            <consortium name="Lawrence Berkeley National Laboratory"/>
            <person name="Ahrendt S."/>
            <person name="Sahu N."/>
            <person name="Indic B."/>
            <person name="Wong-Bajracharya J."/>
            <person name="Merenyi Z."/>
            <person name="Ke H.-M."/>
            <person name="Monk M."/>
            <person name="Kocsube S."/>
            <person name="Drula E."/>
            <person name="Lipzen A."/>
            <person name="Balint B."/>
            <person name="Henrissat B."/>
            <person name="Andreopoulos B."/>
            <person name="Martin F.M."/>
            <person name="Harder C.B."/>
            <person name="Rigling D."/>
            <person name="Ford K.L."/>
            <person name="Foster G.D."/>
            <person name="Pangilinan J."/>
            <person name="Papanicolaou A."/>
            <person name="Barry K."/>
            <person name="LaButti K."/>
            <person name="Viragh M."/>
            <person name="Koriabine M."/>
            <person name="Yan M."/>
            <person name="Riley R."/>
            <person name="Champramary S."/>
            <person name="Plett K.L."/>
            <person name="Tsai I.J."/>
            <person name="Slot J."/>
            <person name="Sipos G."/>
            <person name="Plett J."/>
            <person name="Nagy L.G."/>
            <person name="Grigoriev I.V."/>
        </authorList>
    </citation>
    <scope>NUCLEOTIDE SEQUENCE</scope>
    <source>
        <strain evidence="1">ICMP 16352</strain>
    </source>
</reference>
<evidence type="ECO:0000313" key="2">
    <source>
        <dbReference type="Proteomes" id="UP001175227"/>
    </source>
</evidence>
<dbReference type="Proteomes" id="UP001175227">
    <property type="component" value="Unassembled WGS sequence"/>
</dbReference>
<organism evidence="1 2">
    <name type="scientific">Armillaria novae-zelandiae</name>
    <dbReference type="NCBI Taxonomy" id="153914"/>
    <lineage>
        <taxon>Eukaryota</taxon>
        <taxon>Fungi</taxon>
        <taxon>Dikarya</taxon>
        <taxon>Basidiomycota</taxon>
        <taxon>Agaricomycotina</taxon>
        <taxon>Agaricomycetes</taxon>
        <taxon>Agaricomycetidae</taxon>
        <taxon>Agaricales</taxon>
        <taxon>Marasmiineae</taxon>
        <taxon>Physalacriaceae</taxon>
        <taxon>Armillaria</taxon>
    </lineage>
</organism>
<sequence>MSIYPLFVRGDNDSSPPMCSHNNFWQVLLCVEYVEAAVGACLARRARLILLGTLIHHCVLDRRAINGCAACREGTKRKFPIIINFYFYLYIPHPIRCLRVLRCSSIYPRFRTRTIVTVPRYNILLQELCKVIIRFCSSERETLFTCSLVCKARAPTSRCLFYTYVHSRDHVPGFVKLLQSRDNICLRIFRQSGLRHTQGKTD</sequence>